<protein>
    <submittedName>
        <fullName evidence="2">Uncharacterized protein</fullName>
    </submittedName>
</protein>
<reference evidence="2 3" key="1">
    <citation type="journal article" date="2018" name="New Phytol.">
        <title>Phylogenomics of Endogonaceae and evolution of mycorrhizas within Mucoromycota.</title>
        <authorList>
            <person name="Chang Y."/>
            <person name="Desiro A."/>
            <person name="Na H."/>
            <person name="Sandor L."/>
            <person name="Lipzen A."/>
            <person name="Clum A."/>
            <person name="Barry K."/>
            <person name="Grigoriev I.V."/>
            <person name="Martin F.M."/>
            <person name="Stajich J.E."/>
            <person name="Smith M.E."/>
            <person name="Bonito G."/>
            <person name="Spatafora J.W."/>
        </authorList>
    </citation>
    <scope>NUCLEOTIDE SEQUENCE [LARGE SCALE GENOMIC DNA]</scope>
    <source>
        <strain evidence="2 3">AD002</strain>
    </source>
</reference>
<dbReference type="AlphaFoldDB" id="A0A433Q6V9"/>
<comment type="caution">
    <text evidence="2">The sequence shown here is derived from an EMBL/GenBank/DDBJ whole genome shotgun (WGS) entry which is preliminary data.</text>
</comment>
<feature type="non-terminal residue" evidence="2">
    <location>
        <position position="131"/>
    </location>
</feature>
<keyword evidence="3" id="KW-1185">Reference proteome</keyword>
<name>A0A433Q6V9_9FUNG</name>
<organism evidence="2 3">
    <name type="scientific">Jimgerdemannia flammicorona</name>
    <dbReference type="NCBI Taxonomy" id="994334"/>
    <lineage>
        <taxon>Eukaryota</taxon>
        <taxon>Fungi</taxon>
        <taxon>Fungi incertae sedis</taxon>
        <taxon>Mucoromycota</taxon>
        <taxon>Mucoromycotina</taxon>
        <taxon>Endogonomycetes</taxon>
        <taxon>Endogonales</taxon>
        <taxon>Endogonaceae</taxon>
        <taxon>Jimgerdemannia</taxon>
    </lineage>
</organism>
<dbReference type="Proteomes" id="UP000274822">
    <property type="component" value="Unassembled WGS sequence"/>
</dbReference>
<evidence type="ECO:0000313" key="3">
    <source>
        <dbReference type="Proteomes" id="UP000274822"/>
    </source>
</evidence>
<sequence>MLVALGFSTSLQFPPTDHSLPKLPNRVLSDATKQIKPKRKEEHGERTEQLHRCWRFQRRSRHRPSPWHHSRARSRARARARVRVRAHSQPCSSASRKNDPVLKTSTHRFNSPKFANSAINTRGLNSLFALA</sequence>
<feature type="compositionally biased region" description="Basic and acidic residues" evidence="1">
    <location>
        <begin position="39"/>
        <end position="51"/>
    </location>
</feature>
<evidence type="ECO:0000313" key="2">
    <source>
        <dbReference type="EMBL" id="RUS25523.1"/>
    </source>
</evidence>
<dbReference type="EMBL" id="RBNJ01012749">
    <property type="protein sequence ID" value="RUS25523.1"/>
    <property type="molecule type" value="Genomic_DNA"/>
</dbReference>
<feature type="compositionally biased region" description="Basic residues" evidence="1">
    <location>
        <begin position="52"/>
        <end position="86"/>
    </location>
</feature>
<evidence type="ECO:0000256" key="1">
    <source>
        <dbReference type="SAM" id="MobiDB-lite"/>
    </source>
</evidence>
<proteinExistence type="predicted"/>
<gene>
    <name evidence="2" type="ORF">BC938DRAFT_472035</name>
</gene>
<feature type="region of interest" description="Disordered" evidence="1">
    <location>
        <begin position="16"/>
        <end position="108"/>
    </location>
</feature>
<accession>A0A433Q6V9</accession>